<feature type="transmembrane region" description="Helical" evidence="7">
    <location>
        <begin position="271"/>
        <end position="290"/>
    </location>
</feature>
<evidence type="ECO:0000313" key="8">
    <source>
        <dbReference type="EMBL" id="MBQ0827079.1"/>
    </source>
</evidence>
<dbReference type="RefSeq" id="WP_210871068.1">
    <property type="nucleotide sequence ID" value="NZ_JAGPNL010000002.1"/>
</dbReference>
<feature type="transmembrane region" description="Helical" evidence="7">
    <location>
        <begin position="47"/>
        <end position="68"/>
    </location>
</feature>
<name>A0A941AY71_9ACTN</name>
<feature type="region of interest" description="Disordered" evidence="6">
    <location>
        <begin position="191"/>
        <end position="236"/>
    </location>
</feature>
<dbReference type="Gene3D" id="1.20.1250.20">
    <property type="entry name" value="MFS general substrate transporter like domains"/>
    <property type="match status" value="1"/>
</dbReference>
<keyword evidence="2" id="KW-1003">Cell membrane</keyword>
<feature type="transmembrane region" description="Helical" evidence="7">
    <location>
        <begin position="102"/>
        <end position="122"/>
    </location>
</feature>
<sequence>MTGGLTRRYPLTAYLTGAVAARAGDEMSGPALLLAGFALSGSAAEASSLLAAVTVAAAAGGPVIGALLDSASRPGRLLAVALLLYAAGVTGVLAALGRLPFALTLLIAVVTGLLGPALSGGWTAQLPRVVPGGRLPRANALDAMSFGVASLAGPALAGVVAEAAGAPAAVGVSAALIALAIPAAWCLPRRETGTGTGTGARDGGRGAGGPLREGTASSRPRRPGASSHGRAARGVAGRGVAGRGIAARGAGLLTAGFRVVARSPPLGRATLTSVICCVAQGMFTACVPLLGERALGSAGRGALLFACAALSALVANALFARYADAVAPDGVVRAGALVQGAGFALAATGGPAALVAAAIVVGAGEGPQLTALFAVRHREAPAASRGQVFTTGASLKITGFAAGAALAGPLATRSLPTALVSAAGIAVASALAPVLVPAGGRRRRPEAPDGGPVLRNFRKECEK</sequence>
<dbReference type="GO" id="GO:0022857">
    <property type="term" value="F:transmembrane transporter activity"/>
    <property type="evidence" value="ECO:0007669"/>
    <property type="project" value="InterPro"/>
</dbReference>
<keyword evidence="4 7" id="KW-1133">Transmembrane helix</keyword>
<dbReference type="InterPro" id="IPR011701">
    <property type="entry name" value="MFS"/>
</dbReference>
<dbReference type="GO" id="GO:0005886">
    <property type="term" value="C:plasma membrane"/>
    <property type="evidence" value="ECO:0007669"/>
    <property type="project" value="UniProtKB-SubCell"/>
</dbReference>
<feature type="compositionally biased region" description="Gly residues" evidence="6">
    <location>
        <begin position="194"/>
        <end position="211"/>
    </location>
</feature>
<comment type="subcellular location">
    <subcellularLocation>
        <location evidence="1">Cell membrane</location>
        <topology evidence="1">Multi-pass membrane protein</topology>
    </subcellularLocation>
</comment>
<protein>
    <submittedName>
        <fullName evidence="8">MFS transporter</fullName>
    </submittedName>
</protein>
<keyword evidence="3 7" id="KW-0812">Transmembrane</keyword>
<comment type="caution">
    <text evidence="8">The sequence shown here is derived from an EMBL/GenBank/DDBJ whole genome shotgun (WGS) entry which is preliminary data.</text>
</comment>
<evidence type="ECO:0000313" key="9">
    <source>
        <dbReference type="Proteomes" id="UP000677875"/>
    </source>
</evidence>
<feature type="transmembrane region" description="Helical" evidence="7">
    <location>
        <begin position="302"/>
        <end position="320"/>
    </location>
</feature>
<keyword evidence="5 7" id="KW-0472">Membrane</keyword>
<organism evidence="8 9">
    <name type="scientific">Streptomyces tagetis</name>
    <dbReference type="NCBI Taxonomy" id="2820809"/>
    <lineage>
        <taxon>Bacteria</taxon>
        <taxon>Bacillati</taxon>
        <taxon>Actinomycetota</taxon>
        <taxon>Actinomycetes</taxon>
        <taxon>Kitasatosporales</taxon>
        <taxon>Streptomycetaceae</taxon>
        <taxon>Streptomyces</taxon>
    </lineage>
</organism>
<dbReference type="AlphaFoldDB" id="A0A941AY71"/>
<dbReference type="InterPro" id="IPR036259">
    <property type="entry name" value="MFS_trans_sf"/>
</dbReference>
<dbReference type="PANTHER" id="PTHR23513:SF11">
    <property type="entry name" value="STAPHYLOFERRIN A TRANSPORTER"/>
    <property type="match status" value="1"/>
</dbReference>
<feature type="transmembrane region" description="Helical" evidence="7">
    <location>
        <begin position="143"/>
        <end position="161"/>
    </location>
</feature>
<keyword evidence="9" id="KW-1185">Reference proteome</keyword>
<feature type="transmembrane region" description="Helical" evidence="7">
    <location>
        <begin position="77"/>
        <end position="96"/>
    </location>
</feature>
<evidence type="ECO:0000256" key="3">
    <source>
        <dbReference type="ARBA" id="ARBA00022692"/>
    </source>
</evidence>
<proteinExistence type="predicted"/>
<evidence type="ECO:0000256" key="1">
    <source>
        <dbReference type="ARBA" id="ARBA00004651"/>
    </source>
</evidence>
<evidence type="ECO:0000256" key="2">
    <source>
        <dbReference type="ARBA" id="ARBA00022475"/>
    </source>
</evidence>
<feature type="compositionally biased region" description="Low complexity" evidence="6">
    <location>
        <begin position="212"/>
        <end position="235"/>
    </location>
</feature>
<accession>A0A941AY71</accession>
<evidence type="ECO:0000256" key="5">
    <source>
        <dbReference type="ARBA" id="ARBA00023136"/>
    </source>
</evidence>
<evidence type="ECO:0000256" key="7">
    <source>
        <dbReference type="SAM" id="Phobius"/>
    </source>
</evidence>
<evidence type="ECO:0000256" key="4">
    <source>
        <dbReference type="ARBA" id="ARBA00022989"/>
    </source>
</evidence>
<dbReference type="PANTHER" id="PTHR23513">
    <property type="entry name" value="INTEGRAL MEMBRANE EFFLUX PROTEIN-RELATED"/>
    <property type="match status" value="1"/>
</dbReference>
<evidence type="ECO:0000256" key="6">
    <source>
        <dbReference type="SAM" id="MobiDB-lite"/>
    </source>
</evidence>
<dbReference type="Pfam" id="PF07690">
    <property type="entry name" value="MFS_1"/>
    <property type="match status" value="1"/>
</dbReference>
<dbReference type="Proteomes" id="UP000677875">
    <property type="component" value="Unassembled WGS sequence"/>
</dbReference>
<feature type="transmembrane region" description="Helical" evidence="7">
    <location>
        <begin position="418"/>
        <end position="436"/>
    </location>
</feature>
<feature type="transmembrane region" description="Helical" evidence="7">
    <location>
        <begin position="167"/>
        <end position="187"/>
    </location>
</feature>
<reference evidence="8" key="1">
    <citation type="submission" date="2021-04" db="EMBL/GenBank/DDBJ databases">
        <title>Genome seq and assembly of Streptomyces sp. RG38.</title>
        <authorList>
            <person name="Chhetri G."/>
        </authorList>
    </citation>
    <scope>NUCLEOTIDE SEQUENCE</scope>
    <source>
        <strain evidence="8">RG38</strain>
    </source>
</reference>
<dbReference type="EMBL" id="JAGPNL010000002">
    <property type="protein sequence ID" value="MBQ0827079.1"/>
    <property type="molecule type" value="Genomic_DNA"/>
</dbReference>
<feature type="transmembrane region" description="Helical" evidence="7">
    <location>
        <begin position="341"/>
        <end position="363"/>
    </location>
</feature>
<gene>
    <name evidence="8" type="ORF">J5Y05_11220</name>
</gene>
<dbReference type="SUPFAM" id="SSF103473">
    <property type="entry name" value="MFS general substrate transporter"/>
    <property type="match status" value="1"/>
</dbReference>